<dbReference type="RefSeq" id="WP_187724456.1">
    <property type="nucleotide sequence ID" value="NZ_CP060783.1"/>
</dbReference>
<organism evidence="3 4">
    <name type="scientific">Diaphorobacter aerolatus</name>
    <dbReference type="NCBI Taxonomy" id="1288495"/>
    <lineage>
        <taxon>Bacteria</taxon>
        <taxon>Pseudomonadati</taxon>
        <taxon>Pseudomonadota</taxon>
        <taxon>Betaproteobacteria</taxon>
        <taxon>Burkholderiales</taxon>
        <taxon>Comamonadaceae</taxon>
        <taxon>Diaphorobacter</taxon>
    </lineage>
</organism>
<feature type="region of interest" description="Disordered" evidence="1">
    <location>
        <begin position="182"/>
        <end position="260"/>
    </location>
</feature>
<reference evidence="3 4" key="1">
    <citation type="submission" date="2020-08" db="EMBL/GenBank/DDBJ databases">
        <title>Genome sequence of Diaphorobacter aerolatus KACC 16536T.</title>
        <authorList>
            <person name="Hyun D.-W."/>
            <person name="Bae J.-W."/>
        </authorList>
    </citation>
    <scope>NUCLEOTIDE SEQUENCE [LARGE SCALE GENOMIC DNA]</scope>
    <source>
        <strain evidence="3 4">KACC 16536</strain>
    </source>
</reference>
<keyword evidence="2" id="KW-1133">Transmembrane helix</keyword>
<feature type="region of interest" description="Disordered" evidence="1">
    <location>
        <begin position="85"/>
        <end position="120"/>
    </location>
</feature>
<dbReference type="KEGG" id="daer:H9K75_01215"/>
<feature type="transmembrane region" description="Helical" evidence="2">
    <location>
        <begin position="12"/>
        <end position="34"/>
    </location>
</feature>
<feature type="compositionally biased region" description="Gly residues" evidence="1">
    <location>
        <begin position="195"/>
        <end position="241"/>
    </location>
</feature>
<keyword evidence="4" id="KW-1185">Reference proteome</keyword>
<evidence type="ECO:0000256" key="1">
    <source>
        <dbReference type="SAM" id="MobiDB-lite"/>
    </source>
</evidence>
<name>A0A7H0GKP7_9BURK</name>
<protein>
    <submittedName>
        <fullName evidence="3">Uncharacterized protein</fullName>
    </submittedName>
</protein>
<evidence type="ECO:0000256" key="2">
    <source>
        <dbReference type="SAM" id="Phobius"/>
    </source>
</evidence>
<dbReference type="Proteomes" id="UP000516028">
    <property type="component" value="Chromosome"/>
</dbReference>
<keyword evidence="2" id="KW-0472">Membrane</keyword>
<dbReference type="EMBL" id="CP060783">
    <property type="protein sequence ID" value="QNP48863.1"/>
    <property type="molecule type" value="Genomic_DNA"/>
</dbReference>
<evidence type="ECO:0000313" key="3">
    <source>
        <dbReference type="EMBL" id="QNP48863.1"/>
    </source>
</evidence>
<sequence>MRSMIDFSSWSSVLSTVAGLLLVTCLMMGVRLLFMQTVQKRRERENRQINERLKTLMAAYKTLGSSFTGQLQVRPTHMRDLRLQQQAARTPAADGVEDQGEAPDSNDAPLSSSERQRRMRDTVEAALSDVILLGTEEQVRMAAQAALDMTEGRSIHTRELVVSLRNFIREALNLEPIPADVRVPDQGPLRPSASGGAGGRRGGAGGGEGTAGGGHGGGGGGGGQGGGGGMGAMGLGLGMGAGAHHASSPADPTSDEARLP</sequence>
<accession>A0A7H0GKP7</accession>
<keyword evidence="2" id="KW-0812">Transmembrane</keyword>
<evidence type="ECO:0000313" key="4">
    <source>
        <dbReference type="Proteomes" id="UP000516028"/>
    </source>
</evidence>
<dbReference type="AlphaFoldDB" id="A0A7H0GKP7"/>
<gene>
    <name evidence="3" type="ORF">H9K75_01215</name>
</gene>
<proteinExistence type="predicted"/>